<dbReference type="WBParaSite" id="HCON_00188175-00001">
    <property type="protein sequence ID" value="HCON_00188175-00001"/>
    <property type="gene ID" value="HCON_00188175"/>
</dbReference>
<reference evidence="2" key="1">
    <citation type="submission" date="2020-12" db="UniProtKB">
        <authorList>
            <consortium name="WormBaseParasite"/>
        </authorList>
    </citation>
    <scope>IDENTIFICATION</scope>
    <source>
        <strain evidence="2">MHco3</strain>
    </source>
</reference>
<keyword evidence="1" id="KW-1185">Reference proteome</keyword>
<organism evidence="1 2">
    <name type="scientific">Haemonchus contortus</name>
    <name type="common">Barber pole worm</name>
    <dbReference type="NCBI Taxonomy" id="6289"/>
    <lineage>
        <taxon>Eukaryota</taxon>
        <taxon>Metazoa</taxon>
        <taxon>Ecdysozoa</taxon>
        <taxon>Nematoda</taxon>
        <taxon>Chromadorea</taxon>
        <taxon>Rhabditida</taxon>
        <taxon>Rhabditina</taxon>
        <taxon>Rhabditomorpha</taxon>
        <taxon>Strongyloidea</taxon>
        <taxon>Trichostrongylidae</taxon>
        <taxon>Haemonchus</taxon>
    </lineage>
</organism>
<evidence type="ECO:0000313" key="2">
    <source>
        <dbReference type="WBParaSite" id="HCON_00188175-00001"/>
    </source>
</evidence>
<name>A0A7I4Z667_HAECO</name>
<sequence>ILMFSMKELEEALPKTGDKWKCFICKIQFDSRVNLENHLVACILGPYEACEQCFNRKNFLQQLDHVWEDHKYPTYNTNRSE</sequence>
<dbReference type="AlphaFoldDB" id="A0A7I4Z667"/>
<proteinExistence type="predicted"/>
<dbReference type="Proteomes" id="UP000025227">
    <property type="component" value="Unplaced"/>
</dbReference>
<accession>A0A7I4Z667</accession>
<protein>
    <submittedName>
        <fullName evidence="2">C2H2-type domain-containing protein</fullName>
    </submittedName>
</protein>
<evidence type="ECO:0000313" key="1">
    <source>
        <dbReference type="Proteomes" id="UP000025227"/>
    </source>
</evidence>